<keyword evidence="4" id="KW-0813">Transport</keyword>
<keyword evidence="6" id="KW-0256">Endoplasmic reticulum</keyword>
<name>A0ABD2CI20_VESMC</name>
<evidence type="ECO:0000256" key="12">
    <source>
        <dbReference type="SAM" id="Phobius"/>
    </source>
</evidence>
<evidence type="ECO:0000256" key="7">
    <source>
        <dbReference type="ARBA" id="ARBA00022892"/>
    </source>
</evidence>
<dbReference type="EMBL" id="JAYRBN010000050">
    <property type="protein sequence ID" value="KAL2744733.1"/>
    <property type="molecule type" value="Genomic_DNA"/>
</dbReference>
<dbReference type="Proteomes" id="UP001607303">
    <property type="component" value="Unassembled WGS sequence"/>
</dbReference>
<evidence type="ECO:0000256" key="3">
    <source>
        <dbReference type="ARBA" id="ARBA00015843"/>
    </source>
</evidence>
<evidence type="ECO:0000256" key="1">
    <source>
        <dbReference type="ARBA" id="ARBA00004163"/>
    </source>
</evidence>
<evidence type="ECO:0000313" key="13">
    <source>
        <dbReference type="EMBL" id="KAL2744733.1"/>
    </source>
</evidence>
<keyword evidence="14" id="KW-1185">Reference proteome</keyword>
<evidence type="ECO:0000256" key="8">
    <source>
        <dbReference type="ARBA" id="ARBA00022927"/>
    </source>
</evidence>
<proteinExistence type="inferred from homology"/>
<keyword evidence="7" id="KW-0931">ER-Golgi transport</keyword>
<dbReference type="AlphaFoldDB" id="A0ABD2CI20"/>
<organism evidence="13 14">
    <name type="scientific">Vespula maculifrons</name>
    <name type="common">Eastern yellow jacket</name>
    <name type="synonym">Wasp</name>
    <dbReference type="NCBI Taxonomy" id="7453"/>
    <lineage>
        <taxon>Eukaryota</taxon>
        <taxon>Metazoa</taxon>
        <taxon>Ecdysozoa</taxon>
        <taxon>Arthropoda</taxon>
        <taxon>Hexapoda</taxon>
        <taxon>Insecta</taxon>
        <taxon>Pterygota</taxon>
        <taxon>Neoptera</taxon>
        <taxon>Endopterygota</taxon>
        <taxon>Hymenoptera</taxon>
        <taxon>Apocrita</taxon>
        <taxon>Aculeata</taxon>
        <taxon>Vespoidea</taxon>
        <taxon>Vespidae</taxon>
        <taxon>Vespinae</taxon>
        <taxon>Vespula</taxon>
    </lineage>
</organism>
<dbReference type="CDD" id="cd15860">
    <property type="entry name" value="SNARE_USE1"/>
    <property type="match status" value="1"/>
</dbReference>
<evidence type="ECO:0000256" key="5">
    <source>
        <dbReference type="ARBA" id="ARBA00022692"/>
    </source>
</evidence>
<keyword evidence="8" id="KW-0653">Protein transport</keyword>
<dbReference type="GO" id="GO:0015031">
    <property type="term" value="P:protein transport"/>
    <property type="evidence" value="ECO:0007669"/>
    <property type="project" value="UniProtKB-KW"/>
</dbReference>
<keyword evidence="5 12" id="KW-0812">Transmembrane</keyword>
<dbReference type="PANTHER" id="PTHR13050">
    <property type="entry name" value="USE1-LIKE PROTEIN"/>
    <property type="match status" value="1"/>
</dbReference>
<dbReference type="GO" id="GO:0016192">
    <property type="term" value="P:vesicle-mediated transport"/>
    <property type="evidence" value="ECO:0007669"/>
    <property type="project" value="UniProtKB-KW"/>
</dbReference>
<evidence type="ECO:0000256" key="11">
    <source>
        <dbReference type="ARBA" id="ARBA00032711"/>
    </source>
</evidence>
<comment type="subcellular location">
    <subcellularLocation>
        <location evidence="1">Endoplasmic reticulum membrane</location>
        <topology evidence="1">Single-pass type IV membrane protein</topology>
    </subcellularLocation>
</comment>
<keyword evidence="9 12" id="KW-1133">Transmembrane helix</keyword>
<dbReference type="InterPro" id="IPR019150">
    <property type="entry name" value="Vesicle_transport_protein_Use1"/>
</dbReference>
<gene>
    <name evidence="13" type="ORF">V1477_007275</name>
</gene>
<accession>A0ABD2CI20</accession>
<evidence type="ECO:0000256" key="10">
    <source>
        <dbReference type="ARBA" id="ARBA00023136"/>
    </source>
</evidence>
<evidence type="ECO:0000313" key="14">
    <source>
        <dbReference type="Proteomes" id="UP001607303"/>
    </source>
</evidence>
<evidence type="ECO:0000256" key="4">
    <source>
        <dbReference type="ARBA" id="ARBA00022448"/>
    </source>
</evidence>
<sequence>MLQMSRLEVNVRRLLTRCELMAKDNPQKDWKLEKYILALDEMIKKLQALPDKPSKDVLTGYVKRLDFLKGIVNTAKLNNPDERVAAVQMLSKTSNVNDTLGPNIATQIHQKTTARYNQELRAELFHTEKGSLEDGIRHRYASTSIQDEDLDALMKYNRNIQEKIAENMLSMTSSMKEHALAASAIIKRDINTLEKSEKLTNTNTGKLKTESLKLEEHTKSNWRCWVWLMIAFVLVVFFNINILKLQLFSMVIVLKIYNMILFMKVAKKKI</sequence>
<evidence type="ECO:0000256" key="6">
    <source>
        <dbReference type="ARBA" id="ARBA00022824"/>
    </source>
</evidence>
<comment type="similarity">
    <text evidence="2">Belongs to the USE1 family.</text>
</comment>
<keyword evidence="10 12" id="KW-0472">Membrane</keyword>
<dbReference type="PANTHER" id="PTHR13050:SF7">
    <property type="entry name" value="VESICLE TRANSPORT PROTEIN USE1"/>
    <property type="match status" value="1"/>
</dbReference>
<protein>
    <recommendedName>
        <fullName evidence="3">Vesicle transport protein USE1</fullName>
    </recommendedName>
    <alternativeName>
        <fullName evidence="11">USE1-like protein</fullName>
    </alternativeName>
</protein>
<dbReference type="Pfam" id="PF09753">
    <property type="entry name" value="Use1"/>
    <property type="match status" value="1"/>
</dbReference>
<dbReference type="GO" id="GO:0005789">
    <property type="term" value="C:endoplasmic reticulum membrane"/>
    <property type="evidence" value="ECO:0007669"/>
    <property type="project" value="UniProtKB-SubCell"/>
</dbReference>
<feature type="transmembrane region" description="Helical" evidence="12">
    <location>
        <begin position="222"/>
        <end position="240"/>
    </location>
</feature>
<evidence type="ECO:0000256" key="9">
    <source>
        <dbReference type="ARBA" id="ARBA00022989"/>
    </source>
</evidence>
<evidence type="ECO:0000256" key="2">
    <source>
        <dbReference type="ARBA" id="ARBA00007891"/>
    </source>
</evidence>
<comment type="caution">
    <text evidence="13">The sequence shown here is derived from an EMBL/GenBank/DDBJ whole genome shotgun (WGS) entry which is preliminary data.</text>
</comment>
<feature type="transmembrane region" description="Helical" evidence="12">
    <location>
        <begin position="246"/>
        <end position="266"/>
    </location>
</feature>
<reference evidence="13 14" key="1">
    <citation type="journal article" date="2024" name="Ann. Entomol. Soc. Am.">
        <title>Genomic analyses of the southern and eastern yellowjacket wasps (Hymenoptera: Vespidae) reveal evolutionary signatures of social life.</title>
        <authorList>
            <person name="Catto M.A."/>
            <person name="Caine P.B."/>
            <person name="Orr S.E."/>
            <person name="Hunt B.G."/>
            <person name="Goodisman M.A.D."/>
        </authorList>
    </citation>
    <scope>NUCLEOTIDE SEQUENCE [LARGE SCALE GENOMIC DNA]</scope>
    <source>
        <strain evidence="13">232</strain>
        <tissue evidence="13">Head and thorax</tissue>
    </source>
</reference>